<keyword evidence="1" id="KW-0732">Signal</keyword>
<dbReference type="RefSeq" id="WP_107665870.1">
    <property type="nucleotide sequence ID" value="NZ_PZKG01000212.1"/>
</dbReference>
<protein>
    <recommendedName>
        <fullName evidence="4">D-galactarate dehydratase</fullName>
    </recommendedName>
</protein>
<accession>A0A2T4JP00</accession>
<dbReference type="Proteomes" id="UP000241010">
    <property type="component" value="Unassembled WGS sequence"/>
</dbReference>
<evidence type="ECO:0000313" key="2">
    <source>
        <dbReference type="EMBL" id="PTE19626.1"/>
    </source>
</evidence>
<proteinExistence type="predicted"/>
<dbReference type="PROSITE" id="PS51257">
    <property type="entry name" value="PROKAR_LIPOPROTEIN"/>
    <property type="match status" value="1"/>
</dbReference>
<organism evidence="2 3">
    <name type="scientific">Cereibacter changlensis JA139</name>
    <dbReference type="NCBI Taxonomy" id="1188249"/>
    <lineage>
        <taxon>Bacteria</taxon>
        <taxon>Pseudomonadati</taxon>
        <taxon>Pseudomonadota</taxon>
        <taxon>Alphaproteobacteria</taxon>
        <taxon>Rhodobacterales</taxon>
        <taxon>Paracoccaceae</taxon>
        <taxon>Cereibacter</taxon>
    </lineage>
</organism>
<dbReference type="EMBL" id="PZKG01000212">
    <property type="protein sequence ID" value="PTE19626.1"/>
    <property type="molecule type" value="Genomic_DNA"/>
</dbReference>
<evidence type="ECO:0000313" key="3">
    <source>
        <dbReference type="Proteomes" id="UP000241010"/>
    </source>
</evidence>
<name>A0A2T4JP00_9RHOB</name>
<dbReference type="AlphaFoldDB" id="A0A2T4JP00"/>
<reference evidence="2 3" key="1">
    <citation type="submission" date="2018-03" db="EMBL/GenBank/DDBJ databases">
        <title>Cereibacter changlensis.</title>
        <authorList>
            <person name="Meyer T.E."/>
            <person name="Miller S."/>
            <person name="Lodha T."/>
            <person name="Gandham S."/>
            <person name="Chintalapati S."/>
            <person name="Chintalapati V.R."/>
        </authorList>
    </citation>
    <scope>NUCLEOTIDE SEQUENCE [LARGE SCALE GENOMIC DNA]</scope>
    <source>
        <strain evidence="2 3">JA139</strain>
    </source>
</reference>
<feature type="signal peptide" evidence="1">
    <location>
        <begin position="1"/>
        <end position="18"/>
    </location>
</feature>
<dbReference type="OrthoDB" id="7871639at2"/>
<feature type="chain" id="PRO_5015445964" description="D-galactarate dehydratase" evidence="1">
    <location>
        <begin position="19"/>
        <end position="150"/>
    </location>
</feature>
<sequence length="150" mass="14823">MKHAPLPIVLILALPLLAGCDSLMQKTGMQAAPAAAPPPRPAVMPPAAARSAAAMDTTTEAERAAALAPSAASAALGKVVVALGPPAEPGFWLRSSLVSAERPGRVETAGGKSANVTLLPGSGAASLSLPAFRALGLSLTDLPQVTVYGG</sequence>
<evidence type="ECO:0008006" key="4">
    <source>
        <dbReference type="Google" id="ProtNLM"/>
    </source>
</evidence>
<evidence type="ECO:0000256" key="1">
    <source>
        <dbReference type="SAM" id="SignalP"/>
    </source>
</evidence>
<comment type="caution">
    <text evidence="2">The sequence shown here is derived from an EMBL/GenBank/DDBJ whole genome shotgun (WGS) entry which is preliminary data.</text>
</comment>
<keyword evidence="3" id="KW-1185">Reference proteome</keyword>
<gene>
    <name evidence="2" type="ORF">C5F48_21890</name>
</gene>